<gene>
    <name evidence="1" type="ORF">EIN_271030</name>
</gene>
<dbReference type="KEGG" id="eiv:EIN_271030"/>
<sequence>MTKEDLFDAGLLKENQVKGTNMANFGKLQRKLKGKELVINIKIYNNFDAKSFEESDDQELKAEFTKFQDWYCANIEKVEEVTNRLEREERADANETIRTLVKQVRLTSTDQTEATDIAEDYSSSEIVKEKRATAIQHRKHIKALFKKEAEDFLKSCPVKKLTLNSVFALMSQEKKNQFPCLFNLVKKMNAKIPLVQLKDLLIKLDNLIEQTRVMKKVAYMDVGDALKN</sequence>
<dbReference type="Proteomes" id="UP000014680">
    <property type="component" value="Unassembled WGS sequence"/>
</dbReference>
<dbReference type="PROSITE" id="PS50890">
    <property type="entry name" value="PUA"/>
    <property type="match status" value="1"/>
</dbReference>
<keyword evidence="2" id="KW-1185">Reference proteome</keyword>
<dbReference type="AlphaFoldDB" id="A0A0A1U650"/>
<dbReference type="GeneID" id="14888843"/>
<dbReference type="VEuPathDB" id="AmoebaDB:EIN_271030"/>
<dbReference type="EMBL" id="KB206568">
    <property type="protein sequence ID" value="ELP89848.1"/>
    <property type="molecule type" value="Genomic_DNA"/>
</dbReference>
<evidence type="ECO:0000313" key="1">
    <source>
        <dbReference type="EMBL" id="ELP89848.1"/>
    </source>
</evidence>
<evidence type="ECO:0000313" key="2">
    <source>
        <dbReference type="Proteomes" id="UP000014680"/>
    </source>
</evidence>
<name>A0A0A1U650_ENTIV</name>
<protein>
    <submittedName>
        <fullName evidence="1">Uncharacterized protein</fullName>
    </submittedName>
</protein>
<dbReference type="RefSeq" id="XP_004256619.1">
    <property type="nucleotide sequence ID" value="XM_004256571.1"/>
</dbReference>
<organism evidence="1 2">
    <name type="scientific">Entamoeba invadens IP1</name>
    <dbReference type="NCBI Taxonomy" id="370355"/>
    <lineage>
        <taxon>Eukaryota</taxon>
        <taxon>Amoebozoa</taxon>
        <taxon>Evosea</taxon>
        <taxon>Archamoebae</taxon>
        <taxon>Mastigamoebida</taxon>
        <taxon>Entamoebidae</taxon>
        <taxon>Entamoeba</taxon>
    </lineage>
</organism>
<proteinExistence type="predicted"/>
<accession>A0A0A1U650</accession>
<reference evidence="1 2" key="1">
    <citation type="submission" date="2012-10" db="EMBL/GenBank/DDBJ databases">
        <authorList>
            <person name="Zafar N."/>
            <person name="Inman J."/>
            <person name="Hall N."/>
            <person name="Lorenzi H."/>
            <person name="Caler E."/>
        </authorList>
    </citation>
    <scope>NUCLEOTIDE SEQUENCE [LARGE SCALE GENOMIC DNA]</scope>
    <source>
        <strain evidence="1 2">IP1</strain>
    </source>
</reference>